<feature type="chain" id="PRO_5039947922" description="FlgO domain-containing protein" evidence="1">
    <location>
        <begin position="24"/>
        <end position="184"/>
    </location>
</feature>
<evidence type="ECO:0000259" key="2">
    <source>
        <dbReference type="Pfam" id="PF17680"/>
    </source>
</evidence>
<reference evidence="3 4" key="1">
    <citation type="journal article" date="2010" name="J. Bacteriol.">
        <title>Completed genome sequence of the anaerobic iron-oxidizing bacterium Acidovorax ebreus strain TPSY.</title>
        <authorList>
            <person name="Byrne-Bailey K.G."/>
            <person name="Weber K.A."/>
            <person name="Chair A.H."/>
            <person name="Bose S."/>
            <person name="Knox T."/>
            <person name="Spanbauer T.L."/>
            <person name="Chertkov O."/>
            <person name="Coates J.D."/>
        </authorList>
    </citation>
    <scope>NUCLEOTIDE SEQUENCE [LARGE SCALE GENOMIC DNA]</scope>
    <source>
        <strain evidence="3 4">TPSY</strain>
    </source>
</reference>
<dbReference type="Pfam" id="PF17680">
    <property type="entry name" value="FlgO"/>
    <property type="match status" value="1"/>
</dbReference>
<keyword evidence="4" id="KW-1185">Reference proteome</keyword>
<feature type="domain" description="FlgO" evidence="2">
    <location>
        <begin position="49"/>
        <end position="175"/>
    </location>
</feature>
<dbReference type="KEGG" id="dia:Dtpsy_2373"/>
<dbReference type="InterPro" id="IPR041215">
    <property type="entry name" value="FlgO_dom"/>
</dbReference>
<proteinExistence type="predicted"/>
<dbReference type="Proteomes" id="UP000000450">
    <property type="component" value="Chromosome"/>
</dbReference>
<name>A0A9J9QAG0_ACIET</name>
<dbReference type="RefSeq" id="WP_015913770.1">
    <property type="nucleotide sequence ID" value="NC_011992.1"/>
</dbReference>
<feature type="signal peptide" evidence="1">
    <location>
        <begin position="1"/>
        <end position="23"/>
    </location>
</feature>
<protein>
    <recommendedName>
        <fullName evidence="2">FlgO domain-containing protein</fullName>
    </recommendedName>
</protein>
<keyword evidence="1" id="KW-0732">Signal</keyword>
<evidence type="ECO:0000313" key="3">
    <source>
        <dbReference type="EMBL" id="ACM33810.1"/>
    </source>
</evidence>
<gene>
    <name evidence="3" type="ordered locus">Dtpsy_2373</name>
</gene>
<dbReference type="AlphaFoldDB" id="A0A9J9QAG0"/>
<organism evidence="3 4">
    <name type="scientific">Acidovorax ebreus (strain TPSY)</name>
    <name type="common">Diaphorobacter sp. (strain TPSY)</name>
    <dbReference type="NCBI Taxonomy" id="535289"/>
    <lineage>
        <taxon>Bacteria</taxon>
        <taxon>Pseudomonadati</taxon>
        <taxon>Pseudomonadota</taxon>
        <taxon>Betaproteobacteria</taxon>
        <taxon>Burkholderiales</taxon>
        <taxon>Comamonadaceae</taxon>
        <taxon>Diaphorobacter</taxon>
    </lineage>
</organism>
<evidence type="ECO:0000313" key="4">
    <source>
        <dbReference type="Proteomes" id="UP000000450"/>
    </source>
</evidence>
<accession>A0A9J9QAG0</accession>
<dbReference type="EMBL" id="CP001392">
    <property type="protein sequence ID" value="ACM33810.1"/>
    <property type="molecule type" value="Genomic_DNA"/>
</dbReference>
<evidence type="ECO:0000256" key="1">
    <source>
        <dbReference type="SAM" id="SignalP"/>
    </source>
</evidence>
<sequence length="184" mass="19400">MTQRIGIQRRVLLAAALTASALALPGCARYYYGAAASSDPVDLMASNHGAADALLLQVPLDPDTPVLVGTVVQLDRLDESSRLGRLVAEQLAGRLVQRGLRVTELRMRETLAMRPGQGELLLSRHAQEVARAQAAQAVLVGTYAVAPQAVYVSLKLVGAGNAVLAAHDYALPMDANVRGLLAGR</sequence>